<evidence type="ECO:0000313" key="3">
    <source>
        <dbReference type="Proteomes" id="UP001529510"/>
    </source>
</evidence>
<feature type="non-terminal residue" evidence="2">
    <location>
        <position position="68"/>
    </location>
</feature>
<sequence length="68" mass="7807">RCQDDLKKALAEVEKVKAQAAKKEEELKAASRANENREKELKAEIDRLINQSKKDKEELAKALEKTQQ</sequence>
<proteinExistence type="predicted"/>
<organism evidence="2 3">
    <name type="scientific">Cirrhinus mrigala</name>
    <name type="common">Mrigala</name>
    <dbReference type="NCBI Taxonomy" id="683832"/>
    <lineage>
        <taxon>Eukaryota</taxon>
        <taxon>Metazoa</taxon>
        <taxon>Chordata</taxon>
        <taxon>Craniata</taxon>
        <taxon>Vertebrata</taxon>
        <taxon>Euteleostomi</taxon>
        <taxon>Actinopterygii</taxon>
        <taxon>Neopterygii</taxon>
        <taxon>Teleostei</taxon>
        <taxon>Ostariophysi</taxon>
        <taxon>Cypriniformes</taxon>
        <taxon>Cyprinidae</taxon>
        <taxon>Labeoninae</taxon>
        <taxon>Labeonini</taxon>
        <taxon>Cirrhinus</taxon>
    </lineage>
</organism>
<keyword evidence="3" id="KW-1185">Reference proteome</keyword>
<dbReference type="AlphaFoldDB" id="A0ABD0NXZ7"/>
<reference evidence="2 3" key="1">
    <citation type="submission" date="2024-05" db="EMBL/GenBank/DDBJ databases">
        <title>Genome sequencing and assembly of Indian major carp, Cirrhinus mrigala (Hamilton, 1822).</title>
        <authorList>
            <person name="Mohindra V."/>
            <person name="Chowdhury L.M."/>
            <person name="Lal K."/>
            <person name="Jena J.K."/>
        </authorList>
    </citation>
    <scope>NUCLEOTIDE SEQUENCE [LARGE SCALE GENOMIC DNA]</scope>
    <source>
        <strain evidence="2">CM1030</strain>
        <tissue evidence="2">Blood</tissue>
    </source>
</reference>
<name>A0ABD0NXZ7_CIRMR</name>
<dbReference type="Proteomes" id="UP001529510">
    <property type="component" value="Unassembled WGS sequence"/>
</dbReference>
<protein>
    <submittedName>
        <fullName evidence="2">Uncharacterized protein</fullName>
    </submittedName>
</protein>
<feature type="region of interest" description="Disordered" evidence="1">
    <location>
        <begin position="17"/>
        <end position="38"/>
    </location>
</feature>
<dbReference type="EMBL" id="JAMKFB020000019">
    <property type="protein sequence ID" value="KAL0166759.1"/>
    <property type="molecule type" value="Genomic_DNA"/>
</dbReference>
<feature type="non-terminal residue" evidence="2">
    <location>
        <position position="1"/>
    </location>
</feature>
<evidence type="ECO:0000313" key="2">
    <source>
        <dbReference type="EMBL" id="KAL0166759.1"/>
    </source>
</evidence>
<gene>
    <name evidence="2" type="ORF">M9458_038603</name>
</gene>
<comment type="caution">
    <text evidence="2">The sequence shown here is derived from an EMBL/GenBank/DDBJ whole genome shotgun (WGS) entry which is preliminary data.</text>
</comment>
<accession>A0ABD0NXZ7</accession>
<evidence type="ECO:0000256" key="1">
    <source>
        <dbReference type="SAM" id="MobiDB-lite"/>
    </source>
</evidence>